<reference evidence="2 3" key="1">
    <citation type="journal article" date="2014" name="PLoS ONE">
        <title>Genome Information of Methylobacterium oryzae, a Plant-Probiotic Methylotroph in the Phyllosphere.</title>
        <authorList>
            <person name="Kwak M.J."/>
            <person name="Jeong H."/>
            <person name="Madhaiyan M."/>
            <person name="Lee Y."/>
            <person name="Sa T.M."/>
            <person name="Oh T.K."/>
            <person name="Kim J.F."/>
        </authorList>
    </citation>
    <scope>NUCLEOTIDE SEQUENCE [LARGE SCALE GENOMIC DNA]</scope>
    <source>
        <strain evidence="2 3">CBMB20</strain>
    </source>
</reference>
<keyword evidence="1" id="KW-1133">Transmembrane helix</keyword>
<organism evidence="2 3">
    <name type="scientific">Methylobacterium oryzae CBMB20</name>
    <dbReference type="NCBI Taxonomy" id="693986"/>
    <lineage>
        <taxon>Bacteria</taxon>
        <taxon>Pseudomonadati</taxon>
        <taxon>Pseudomonadota</taxon>
        <taxon>Alphaproteobacteria</taxon>
        <taxon>Hyphomicrobiales</taxon>
        <taxon>Methylobacteriaceae</taxon>
        <taxon>Methylobacterium</taxon>
    </lineage>
</organism>
<gene>
    <name evidence="2" type="ORF">MOC_2001</name>
</gene>
<feature type="transmembrane region" description="Helical" evidence="1">
    <location>
        <begin position="20"/>
        <end position="37"/>
    </location>
</feature>
<dbReference type="EMBL" id="CP003811">
    <property type="protein sequence ID" value="AIQ89756.1"/>
    <property type="molecule type" value="Genomic_DNA"/>
</dbReference>
<keyword evidence="3" id="KW-1185">Reference proteome</keyword>
<evidence type="ECO:0000256" key="1">
    <source>
        <dbReference type="SAM" id="Phobius"/>
    </source>
</evidence>
<accession>A0A089NPA1</accession>
<sequence length="95" mass="10989">MSARNTAEADRRHWFYDNRLLVCAFCLLAFVVIFWQVSRFEGFQPIFTCARDQDVDRGLLSAGMRACMSDATSQAAQARCMHVVYVLACTEERWR</sequence>
<evidence type="ECO:0000313" key="2">
    <source>
        <dbReference type="EMBL" id="AIQ89756.1"/>
    </source>
</evidence>
<dbReference type="AlphaFoldDB" id="A0A089NPA1"/>
<dbReference type="Proteomes" id="UP000029492">
    <property type="component" value="Chromosome"/>
</dbReference>
<dbReference type="RefSeq" id="WP_043356965.1">
    <property type="nucleotide sequence ID" value="NZ_CP003811.1"/>
</dbReference>
<dbReference type="HOGENOM" id="CLU_2369623_0_0_5"/>
<evidence type="ECO:0000313" key="3">
    <source>
        <dbReference type="Proteomes" id="UP000029492"/>
    </source>
</evidence>
<keyword evidence="1" id="KW-0472">Membrane</keyword>
<dbReference type="GeneID" id="96604331"/>
<name>A0A089NPA1_9HYPH</name>
<proteinExistence type="predicted"/>
<keyword evidence="1" id="KW-0812">Transmembrane</keyword>
<dbReference type="KEGG" id="mor:MOC_2001"/>
<protein>
    <submittedName>
        <fullName evidence="2">Protein of unassigned function</fullName>
    </submittedName>
</protein>
<dbReference type="eggNOG" id="ENOG50311JI">
    <property type="taxonomic scope" value="Bacteria"/>
</dbReference>